<sequence>MQHFVSFVNELKGNQVKILNRPAAVSSVKLVQHSHCYSKWEGCTSWSKSEDLQSNSSDSFRGIELKKQCQDYIVFSLFLSKAFY</sequence>
<evidence type="ECO:0000313" key="1">
    <source>
        <dbReference type="EMBL" id="SBV91564.1"/>
    </source>
</evidence>
<gene>
    <name evidence="1" type="ORF">KL86DYS2_10207</name>
</gene>
<protein>
    <submittedName>
        <fullName evidence="1">Uncharacterized protein</fullName>
    </submittedName>
</protein>
<organism evidence="1">
    <name type="scientific">uncultured Dysgonomonas sp</name>
    <dbReference type="NCBI Taxonomy" id="206096"/>
    <lineage>
        <taxon>Bacteria</taxon>
        <taxon>Pseudomonadati</taxon>
        <taxon>Bacteroidota</taxon>
        <taxon>Bacteroidia</taxon>
        <taxon>Bacteroidales</taxon>
        <taxon>Dysgonomonadaceae</taxon>
        <taxon>Dysgonomonas</taxon>
        <taxon>environmental samples</taxon>
    </lineage>
</organism>
<proteinExistence type="predicted"/>
<dbReference type="AlphaFoldDB" id="A0A212IWL0"/>
<dbReference type="EMBL" id="FLUL01000001">
    <property type="protein sequence ID" value="SBV91564.1"/>
    <property type="molecule type" value="Genomic_DNA"/>
</dbReference>
<reference evidence="1" key="1">
    <citation type="submission" date="2016-04" db="EMBL/GenBank/DDBJ databases">
        <authorList>
            <person name="Evans L.H."/>
            <person name="Alamgir A."/>
            <person name="Owens N."/>
            <person name="Weber N.D."/>
            <person name="Virtaneva K."/>
            <person name="Barbian K."/>
            <person name="Babar A."/>
            <person name="Rosenke K."/>
        </authorList>
    </citation>
    <scope>NUCLEOTIDE SEQUENCE</scope>
    <source>
        <strain evidence="1">86-2</strain>
    </source>
</reference>
<name>A0A212IWL0_9BACT</name>
<accession>A0A212IWL0</accession>